<evidence type="ECO:0000259" key="1">
    <source>
        <dbReference type="Pfam" id="PF02872"/>
    </source>
</evidence>
<keyword evidence="3" id="KW-1185">Reference proteome</keyword>
<accession>A0A229VVL2</accession>
<evidence type="ECO:0000313" key="2">
    <source>
        <dbReference type="EMBL" id="OXM99575.1"/>
    </source>
</evidence>
<reference evidence="2 3" key="1">
    <citation type="submission" date="2017-05" db="EMBL/GenBank/DDBJ databases">
        <title>Bifidobacterium vansinderenii sp. nov.</title>
        <authorList>
            <person name="Lugli G.A."/>
            <person name="Duranti S."/>
            <person name="Mangifesta M."/>
        </authorList>
    </citation>
    <scope>NUCLEOTIDE SEQUENCE [LARGE SCALE GENOMIC DNA]</scope>
    <source>
        <strain evidence="2 3">Tam10B</strain>
    </source>
</reference>
<dbReference type="Proteomes" id="UP000215433">
    <property type="component" value="Unassembled WGS sequence"/>
</dbReference>
<organism evidence="2 3">
    <name type="scientific">Bifidobacterium vansinderenii</name>
    <dbReference type="NCBI Taxonomy" id="1984871"/>
    <lineage>
        <taxon>Bacteria</taxon>
        <taxon>Bacillati</taxon>
        <taxon>Actinomycetota</taxon>
        <taxon>Actinomycetes</taxon>
        <taxon>Bifidobacteriales</taxon>
        <taxon>Bifidobacteriaceae</taxon>
        <taxon>Bifidobacterium</taxon>
    </lineage>
</organism>
<dbReference type="SUPFAM" id="SSF55816">
    <property type="entry name" value="5'-nucleotidase (syn. UDP-sugar hydrolase), C-terminal domain"/>
    <property type="match status" value="1"/>
</dbReference>
<evidence type="ECO:0000313" key="3">
    <source>
        <dbReference type="Proteomes" id="UP000215433"/>
    </source>
</evidence>
<comment type="caution">
    <text evidence="2">The sequence shown here is derived from an EMBL/GenBank/DDBJ whole genome shotgun (WGS) entry which is preliminary data.</text>
</comment>
<dbReference type="Pfam" id="PF02872">
    <property type="entry name" value="5_nucleotid_C"/>
    <property type="match status" value="1"/>
</dbReference>
<dbReference type="AlphaFoldDB" id="A0A229VVL2"/>
<feature type="domain" description="5'-Nucleotidase C-terminal" evidence="1">
    <location>
        <begin position="9"/>
        <end position="90"/>
    </location>
</feature>
<gene>
    <name evidence="2" type="ORF">Tam10B_2322</name>
</gene>
<dbReference type="Gene3D" id="3.90.780.10">
    <property type="entry name" value="5'-Nucleotidase, C-terminal domain"/>
    <property type="match status" value="1"/>
</dbReference>
<proteinExistence type="predicted"/>
<sequence length="126" mass="13587">MMALQFDNATVTLDGAHVKRLVARQWKRGRDGAWHRGALGVSSNVSADMSFSDRTATVRELRIDGIPVTDDQTVLVAGNSFLLTGGDGFSDFLSGRDYRDTGVPYAQTLIDFLRSGGAFRSGTGNT</sequence>
<dbReference type="InterPro" id="IPR036907">
    <property type="entry name" value="5'-Nucleotdase_C_sf"/>
</dbReference>
<dbReference type="InterPro" id="IPR008334">
    <property type="entry name" value="5'-Nucleotdase_C"/>
</dbReference>
<dbReference type="EMBL" id="NEWD01000038">
    <property type="protein sequence ID" value="OXM99575.1"/>
    <property type="molecule type" value="Genomic_DNA"/>
</dbReference>
<dbReference type="GO" id="GO:0016787">
    <property type="term" value="F:hydrolase activity"/>
    <property type="evidence" value="ECO:0007669"/>
    <property type="project" value="InterPro"/>
</dbReference>
<dbReference type="GO" id="GO:0009166">
    <property type="term" value="P:nucleotide catabolic process"/>
    <property type="evidence" value="ECO:0007669"/>
    <property type="project" value="InterPro"/>
</dbReference>
<name>A0A229VVL2_9BIFI</name>
<protein>
    <submittedName>
        <fullName evidence="2">Bifunctional metallophosphatase/5'-nucleotidase</fullName>
    </submittedName>
</protein>